<dbReference type="EMBL" id="HG994583">
    <property type="protein sequence ID" value="CAF2911668.1"/>
    <property type="molecule type" value="Genomic_DNA"/>
</dbReference>
<dbReference type="OrthoDB" id="6413670at2759"/>
<evidence type="ECO:0000313" key="2">
    <source>
        <dbReference type="Proteomes" id="UP000675881"/>
    </source>
</evidence>
<reference evidence="1" key="1">
    <citation type="submission" date="2021-02" db="EMBL/GenBank/DDBJ databases">
        <authorList>
            <person name="Bekaert M."/>
        </authorList>
    </citation>
    <scope>NUCLEOTIDE SEQUENCE</scope>
    <source>
        <strain evidence="1">IoA-00</strain>
    </source>
</reference>
<proteinExistence type="predicted"/>
<dbReference type="AlphaFoldDB" id="A0A7R8CVG5"/>
<keyword evidence="2" id="KW-1185">Reference proteome</keyword>
<sequence length="260" mass="28620">MVGSIERQALGPPHFRPRSSYNGPNLAPSVRISHSEPKRSLSIKVYKVLSDAVILDWYIALSDKDQMSSCDVSYTRLDNDTESVLLSPFLPATRSLRMLRAQQHGLDFRRDLPGSLAPSYNLGAYVHQLPVSSSSSGISSEGNARKRSHFPFSIDRTSSSSLNKISPHLVLGASCGVVGFIIMTITLALAGRRYSQYRSSQTRLWELQTVRDLEAASYPSFIPVSTNESNQGIHQPTGMVSSSLHYLPNGNSFVLSQEDC</sequence>
<accession>A0A7R8CVG5</accession>
<dbReference type="Proteomes" id="UP000675881">
    <property type="component" value="Chromosome 4"/>
</dbReference>
<name>A0A7R8CVG5_LEPSM</name>
<protein>
    <submittedName>
        <fullName evidence="1">(salmon louse) hypothetical protein</fullName>
    </submittedName>
</protein>
<evidence type="ECO:0000313" key="1">
    <source>
        <dbReference type="EMBL" id="CAF2911668.1"/>
    </source>
</evidence>
<gene>
    <name evidence="1" type="ORF">LSAA_8639</name>
</gene>
<organism evidence="1 2">
    <name type="scientific">Lepeophtheirus salmonis</name>
    <name type="common">Salmon louse</name>
    <name type="synonym">Caligus salmonis</name>
    <dbReference type="NCBI Taxonomy" id="72036"/>
    <lineage>
        <taxon>Eukaryota</taxon>
        <taxon>Metazoa</taxon>
        <taxon>Ecdysozoa</taxon>
        <taxon>Arthropoda</taxon>
        <taxon>Crustacea</taxon>
        <taxon>Multicrustacea</taxon>
        <taxon>Hexanauplia</taxon>
        <taxon>Copepoda</taxon>
        <taxon>Siphonostomatoida</taxon>
        <taxon>Caligidae</taxon>
        <taxon>Lepeophtheirus</taxon>
    </lineage>
</organism>